<dbReference type="InParanoid" id="E2AQV4"/>
<sequence length="97" mass="10987">MSNFLPCRHNRASMILSLRGKGSSELANQPVSRCQLIGHFYVPLASPGTGLLTRTVPMTRTPIGFEFDERVHMIGSREINLMKTIELSITFRRIRNN</sequence>
<accession>E2AQV4</accession>
<evidence type="ECO:0000313" key="1">
    <source>
        <dbReference type="EMBL" id="EFN64177.1"/>
    </source>
</evidence>
<reference evidence="1 2" key="1">
    <citation type="journal article" date="2010" name="Science">
        <title>Genomic comparison of the ants Camponotus floridanus and Harpegnathos saltator.</title>
        <authorList>
            <person name="Bonasio R."/>
            <person name="Zhang G."/>
            <person name="Ye C."/>
            <person name="Mutti N.S."/>
            <person name="Fang X."/>
            <person name="Qin N."/>
            <person name="Donahue G."/>
            <person name="Yang P."/>
            <person name="Li Q."/>
            <person name="Li C."/>
            <person name="Zhang P."/>
            <person name="Huang Z."/>
            <person name="Berger S.L."/>
            <person name="Reinberg D."/>
            <person name="Wang J."/>
            <person name="Liebig J."/>
        </authorList>
    </citation>
    <scope>NUCLEOTIDE SEQUENCE [LARGE SCALE GENOMIC DNA]</scope>
    <source>
        <strain evidence="2">C129</strain>
    </source>
</reference>
<dbReference type="Proteomes" id="UP000000311">
    <property type="component" value="Unassembled WGS sequence"/>
</dbReference>
<name>E2AQV4_CAMFO</name>
<keyword evidence="2" id="KW-1185">Reference proteome</keyword>
<dbReference type="AlphaFoldDB" id="E2AQV4"/>
<dbReference type="EMBL" id="GL441840">
    <property type="protein sequence ID" value="EFN64177.1"/>
    <property type="molecule type" value="Genomic_DNA"/>
</dbReference>
<organism evidence="2">
    <name type="scientific">Camponotus floridanus</name>
    <name type="common">Florida carpenter ant</name>
    <dbReference type="NCBI Taxonomy" id="104421"/>
    <lineage>
        <taxon>Eukaryota</taxon>
        <taxon>Metazoa</taxon>
        <taxon>Ecdysozoa</taxon>
        <taxon>Arthropoda</taxon>
        <taxon>Hexapoda</taxon>
        <taxon>Insecta</taxon>
        <taxon>Pterygota</taxon>
        <taxon>Neoptera</taxon>
        <taxon>Endopterygota</taxon>
        <taxon>Hymenoptera</taxon>
        <taxon>Apocrita</taxon>
        <taxon>Aculeata</taxon>
        <taxon>Formicoidea</taxon>
        <taxon>Formicidae</taxon>
        <taxon>Formicinae</taxon>
        <taxon>Camponotus</taxon>
    </lineage>
</organism>
<evidence type="ECO:0000313" key="2">
    <source>
        <dbReference type="Proteomes" id="UP000000311"/>
    </source>
</evidence>
<gene>
    <name evidence="1" type="ORF">EAG_10245</name>
</gene>
<protein>
    <submittedName>
        <fullName evidence="1">Uncharacterized protein</fullName>
    </submittedName>
</protein>
<proteinExistence type="predicted"/>